<proteinExistence type="predicted"/>
<name>A0A150TJA2_SORCE</name>
<sequence length="134" mass="14627">MSSALRMIRRGILILVADACDARLGELVRALSPEHPGIEVHTRAPEAVRAEPGSLLVLQPSEQDVDWMNLNRPVFADRALQVILWCDGERARRLARGAPDFYDWISLWMECPAGPPGFAVHGPVAPPARGGGAR</sequence>
<dbReference type="Proteomes" id="UP000075502">
    <property type="component" value="Unassembled WGS sequence"/>
</dbReference>
<reference evidence="1 2" key="1">
    <citation type="submission" date="2014-02" db="EMBL/GenBank/DDBJ databases">
        <title>The small core and large imbalanced accessory genome model reveals a collaborative survival strategy of Sorangium cellulosum strains in nature.</title>
        <authorList>
            <person name="Han K."/>
            <person name="Peng R."/>
            <person name="Blom J."/>
            <person name="Li Y.-Z."/>
        </authorList>
    </citation>
    <scope>NUCLEOTIDE SEQUENCE [LARGE SCALE GENOMIC DNA]</scope>
    <source>
        <strain evidence="1 2">So0007-03</strain>
    </source>
</reference>
<dbReference type="AlphaFoldDB" id="A0A150TJA2"/>
<evidence type="ECO:0000313" key="1">
    <source>
        <dbReference type="EMBL" id="KYG04657.1"/>
    </source>
</evidence>
<protein>
    <submittedName>
        <fullName evidence="1">Uncharacterized protein</fullName>
    </submittedName>
</protein>
<dbReference type="EMBL" id="JEME01002310">
    <property type="protein sequence ID" value="KYG04657.1"/>
    <property type="molecule type" value="Genomic_DNA"/>
</dbReference>
<evidence type="ECO:0000313" key="2">
    <source>
        <dbReference type="Proteomes" id="UP000075502"/>
    </source>
</evidence>
<organism evidence="1 2">
    <name type="scientific">Sorangium cellulosum</name>
    <name type="common">Polyangium cellulosum</name>
    <dbReference type="NCBI Taxonomy" id="56"/>
    <lineage>
        <taxon>Bacteria</taxon>
        <taxon>Pseudomonadati</taxon>
        <taxon>Myxococcota</taxon>
        <taxon>Polyangia</taxon>
        <taxon>Polyangiales</taxon>
        <taxon>Polyangiaceae</taxon>
        <taxon>Sorangium</taxon>
    </lineage>
</organism>
<gene>
    <name evidence="1" type="ORF">BE21_45535</name>
</gene>
<comment type="caution">
    <text evidence="1">The sequence shown here is derived from an EMBL/GenBank/DDBJ whole genome shotgun (WGS) entry which is preliminary data.</text>
</comment>
<accession>A0A150TJA2</accession>